<sequence>MSKDPKSLEYVPVSEWPDTEAWTAGFHEHLMPQSYDLAGKKLKIIFDNGMRIMHNFQNGTTLTWDIEYSDQPDGGPSSSGIQEYKAFEVRPKVFFVDFYKPEYEELVSMVLNTTTGQVVCGISGFYDRQGERRTKTTLLNARIDGFDDAKPFPPTDALVGKHILYRYTARDWYEHVYLNRGTFTWHCLAGTEKGLADTEPTKVLELGKKLYMLFWSETVMPVESFIVVDLEQMRSTGRFFCWDVKPKQMVRQVFGSYATILAESSIEEVLASVSK</sequence>
<dbReference type="Pfam" id="PF10703">
    <property type="entry name" value="MoaF"/>
    <property type="match status" value="1"/>
</dbReference>
<evidence type="ECO:0000313" key="4">
    <source>
        <dbReference type="Proteomes" id="UP000631181"/>
    </source>
</evidence>
<name>A0A8J8WJ11_9EURO</name>
<protein>
    <submittedName>
        <fullName evidence="3">Molybdenum cofactor biosynthesis protein F</fullName>
    </submittedName>
</protein>
<evidence type="ECO:0000259" key="1">
    <source>
        <dbReference type="Pfam" id="PF10703"/>
    </source>
</evidence>
<keyword evidence="4" id="KW-1185">Reference proteome</keyword>
<dbReference type="Proteomes" id="UP000631181">
    <property type="component" value="Unassembled WGS sequence"/>
</dbReference>
<dbReference type="Gene3D" id="2.40.128.20">
    <property type="match status" value="2"/>
</dbReference>
<dbReference type="InterPro" id="IPR035348">
    <property type="entry name" value="MoaF_C"/>
</dbReference>
<organism evidence="3 4">
    <name type="scientific">Penicillium ucsense</name>
    <dbReference type="NCBI Taxonomy" id="2839758"/>
    <lineage>
        <taxon>Eukaryota</taxon>
        <taxon>Fungi</taxon>
        <taxon>Dikarya</taxon>
        <taxon>Ascomycota</taxon>
        <taxon>Pezizomycotina</taxon>
        <taxon>Eurotiomycetes</taxon>
        <taxon>Eurotiomycetidae</taxon>
        <taxon>Eurotiales</taxon>
        <taxon>Aspergillaceae</taxon>
        <taxon>Penicillium</taxon>
    </lineage>
</organism>
<dbReference type="InterPro" id="IPR024724">
    <property type="entry name" value="MoaF_N"/>
</dbReference>
<evidence type="ECO:0000313" key="3">
    <source>
        <dbReference type="EMBL" id="KAF7718132.1"/>
    </source>
</evidence>
<dbReference type="InterPro" id="IPR012674">
    <property type="entry name" value="Calycin"/>
</dbReference>
<accession>A0A8J8WJ11</accession>
<reference evidence="3" key="1">
    <citation type="journal article" date="2020" name="Front. Microbiol.">
        <title>Gene regulatory networks of Penicillium echinulatum 2HH and Penicillium oxalicum 114-2 inferred by a computational biology approach.</title>
        <authorList>
            <person name="Lenz A.R."/>
            <person name="Galan-Vasquez E."/>
            <person name="Balbinot E."/>
            <person name="De Abreu F.P."/>
            <person name="De Oliveira N.S."/>
            <person name="Da Rosa L.O."/>
            <person name="De Avila E Silva S."/>
            <person name="Camassola M."/>
            <person name="Dillon A.J.P."/>
            <person name="Perez-Rueda E."/>
        </authorList>
    </citation>
    <scope>NUCLEOTIDE SEQUENCE</scope>
    <source>
        <strain evidence="3">S1M29</strain>
    </source>
</reference>
<proteinExistence type="predicted"/>
<dbReference type="AlphaFoldDB" id="A0A8J8WJ11"/>
<feature type="domain" description="Molybdenum cofactor biosynthesis protein F N-terminal" evidence="1">
    <location>
        <begin position="14"/>
        <end position="126"/>
    </location>
</feature>
<dbReference type="OrthoDB" id="4353530at2759"/>
<dbReference type="Pfam" id="PF17409">
    <property type="entry name" value="MoaF_C"/>
    <property type="match status" value="1"/>
</dbReference>
<feature type="domain" description="MoaF C-terminal" evidence="2">
    <location>
        <begin position="153"/>
        <end position="263"/>
    </location>
</feature>
<comment type="caution">
    <text evidence="3">The sequence shown here is derived from an EMBL/GenBank/DDBJ whole genome shotgun (WGS) entry which is preliminary data.</text>
</comment>
<dbReference type="EMBL" id="WIWV01000018">
    <property type="protein sequence ID" value="KAF7718132.1"/>
    <property type="molecule type" value="Genomic_DNA"/>
</dbReference>
<gene>
    <name evidence="3" type="ORF">PECM_002799</name>
</gene>
<evidence type="ECO:0000259" key="2">
    <source>
        <dbReference type="Pfam" id="PF17409"/>
    </source>
</evidence>